<dbReference type="Pfam" id="PF00535">
    <property type="entry name" value="Glycos_transf_2"/>
    <property type="match status" value="1"/>
</dbReference>
<evidence type="ECO:0000259" key="3">
    <source>
        <dbReference type="Pfam" id="PF00535"/>
    </source>
</evidence>
<dbReference type="CDD" id="cd02511">
    <property type="entry name" value="Beta4Glucosyltransferase"/>
    <property type="match status" value="1"/>
</dbReference>
<feature type="domain" description="Glycosyltransferase 2-like" evidence="3">
    <location>
        <begin position="7"/>
        <end position="89"/>
    </location>
</feature>
<dbReference type="PANTHER" id="PTHR43630">
    <property type="entry name" value="POLY-BETA-1,6-N-ACETYL-D-GLUCOSAMINE SYNTHASE"/>
    <property type="match status" value="1"/>
</dbReference>
<dbReference type="GO" id="GO:0016740">
    <property type="term" value="F:transferase activity"/>
    <property type="evidence" value="ECO:0007669"/>
    <property type="project" value="UniProtKB-KW"/>
</dbReference>
<dbReference type="PANTHER" id="PTHR43630:SF2">
    <property type="entry name" value="GLYCOSYLTRANSFERASE"/>
    <property type="match status" value="1"/>
</dbReference>
<dbReference type="PROSITE" id="PS50005">
    <property type="entry name" value="TPR"/>
    <property type="match status" value="2"/>
</dbReference>
<dbReference type="InterPro" id="IPR019734">
    <property type="entry name" value="TPR_rpt"/>
</dbReference>
<dbReference type="STRING" id="1871336.BBG48_04315"/>
<evidence type="ECO:0000313" key="4">
    <source>
        <dbReference type="EMBL" id="RDY20889.1"/>
    </source>
</evidence>
<proteinExistence type="predicted"/>
<dbReference type="Gene3D" id="3.90.550.10">
    <property type="entry name" value="Spore Coat Polysaccharide Biosynthesis Protein SpsA, Chain A"/>
    <property type="match status" value="1"/>
</dbReference>
<dbReference type="AlphaFoldDB" id="A0A371IK79"/>
<dbReference type="SUPFAM" id="SSF53448">
    <property type="entry name" value="Nucleotide-diphospho-sugar transferases"/>
    <property type="match status" value="1"/>
</dbReference>
<keyword evidence="2" id="KW-0175">Coiled coil</keyword>
<dbReference type="Gene3D" id="1.25.40.10">
    <property type="entry name" value="Tetratricopeptide repeat domain"/>
    <property type="match status" value="1"/>
</dbReference>
<dbReference type="Proteomes" id="UP000093352">
    <property type="component" value="Unassembled WGS sequence"/>
</dbReference>
<dbReference type="Pfam" id="PF13181">
    <property type="entry name" value="TPR_8"/>
    <property type="match status" value="2"/>
</dbReference>
<keyword evidence="1" id="KW-0802">TPR repeat</keyword>
<gene>
    <name evidence="4" type="ORF">BBG48_007845</name>
</gene>
<organism evidence="4 5">
    <name type="scientific">Criibacterium bergeronii</name>
    <dbReference type="NCBI Taxonomy" id="1871336"/>
    <lineage>
        <taxon>Bacteria</taxon>
        <taxon>Bacillati</taxon>
        <taxon>Bacillota</taxon>
        <taxon>Clostridia</taxon>
        <taxon>Peptostreptococcales</taxon>
        <taxon>Filifactoraceae</taxon>
        <taxon>Criibacterium</taxon>
    </lineage>
</organism>
<dbReference type="InterPro" id="IPR011990">
    <property type="entry name" value="TPR-like_helical_dom_sf"/>
</dbReference>
<dbReference type="SUPFAM" id="SSF48452">
    <property type="entry name" value="TPR-like"/>
    <property type="match status" value="1"/>
</dbReference>
<evidence type="ECO:0000256" key="1">
    <source>
        <dbReference type="PROSITE-ProRule" id="PRU00339"/>
    </source>
</evidence>
<dbReference type="InterPro" id="IPR029044">
    <property type="entry name" value="Nucleotide-diphossugar_trans"/>
</dbReference>
<feature type="coiled-coil region" evidence="2">
    <location>
        <begin position="176"/>
        <end position="203"/>
    </location>
</feature>
<feature type="repeat" description="TPR" evidence="1">
    <location>
        <begin position="276"/>
        <end position="309"/>
    </location>
</feature>
<evidence type="ECO:0000313" key="5">
    <source>
        <dbReference type="Proteomes" id="UP000093352"/>
    </source>
</evidence>
<name>A0A371IK79_9FIRM</name>
<comment type="caution">
    <text evidence="4">The sequence shown here is derived from an EMBL/GenBank/DDBJ whole genome shotgun (WGS) entry which is preliminary data.</text>
</comment>
<protein>
    <submittedName>
        <fullName evidence="4">Glycosyltransferase</fullName>
    </submittedName>
</protein>
<dbReference type="EMBL" id="MBEW02000018">
    <property type="protein sequence ID" value="RDY20889.1"/>
    <property type="molecule type" value="Genomic_DNA"/>
</dbReference>
<dbReference type="InterPro" id="IPR001173">
    <property type="entry name" value="Glyco_trans_2-like"/>
</dbReference>
<dbReference type="SMART" id="SM00028">
    <property type="entry name" value="TPR"/>
    <property type="match status" value="3"/>
</dbReference>
<accession>A0A371IK79</accession>
<keyword evidence="5" id="KW-1185">Reference proteome</keyword>
<feature type="repeat" description="TPR" evidence="1">
    <location>
        <begin position="316"/>
        <end position="349"/>
    </location>
</feature>
<reference evidence="4 5" key="1">
    <citation type="journal article" date="2016" name="Genome Announc.">
        <title>Draft Genome Sequence of Criibacterium bergeronii gen. nov., sp. nov., Strain CCRI-22567T, Isolated from a Vaginal Sample from a Woman with Bacterial Vaginosis.</title>
        <authorList>
            <person name="Maheux A.F."/>
            <person name="Berube E."/>
            <person name="Boudreau D.K."/>
            <person name="Raymond F."/>
            <person name="Corbeil J."/>
            <person name="Roy P.H."/>
            <person name="Boissinot M."/>
            <person name="Omar R.F."/>
        </authorList>
    </citation>
    <scope>NUCLEOTIDE SEQUENCE [LARGE SCALE GENOMIC DNA]</scope>
    <source>
        <strain evidence="4 5">CCRI-22567</strain>
    </source>
</reference>
<evidence type="ECO:0000256" key="2">
    <source>
        <dbReference type="SAM" id="Coils"/>
    </source>
</evidence>
<sequence length="360" mass="41927">METGMISICIITKNESERIGKCLERLVPLGYEIVVADTGSTDDTKQIALKFTDKVYDFEWVDDFSAARNFCASKAFNNFIFVLDSDEYLFEFNKKWVESNLKKYPNHIGEIQINNLVGTTDVNALTNVDTSYVPRIYNKKLYHFEGIVHEQIESISNIKKLPIEAFPVTVEHVGYIQTLEQKKIKAQRNIALLEKQLRTGKDKEYTMYQIGNTYVYEKDYIRGYAYLKATLDFDLDPKKDWVLDLMITYMIVLQELKLYDEALQIIGVYDAFDYSSDFLYEMGQIYRLTNNPDQAIEEYKKATKIKTSLVDGKNSYMSYYSIGAIYYEKGDMENAKLYFKKALPFEMAKDSLEIIKNQEN</sequence>